<dbReference type="InterPro" id="IPR050808">
    <property type="entry name" value="Phage_Integrase"/>
</dbReference>
<dbReference type="AlphaFoldDB" id="A0A1I1VND4"/>
<dbReference type="InterPro" id="IPR038488">
    <property type="entry name" value="Integrase_DNA-bd_sf"/>
</dbReference>
<dbReference type="SUPFAM" id="SSF56349">
    <property type="entry name" value="DNA breaking-rejoining enzymes"/>
    <property type="match status" value="1"/>
</dbReference>
<dbReference type="PANTHER" id="PTHR30629:SF2">
    <property type="entry name" value="PROPHAGE INTEGRASE INTS-RELATED"/>
    <property type="match status" value="1"/>
</dbReference>
<dbReference type="Pfam" id="PF00589">
    <property type="entry name" value="Phage_integrase"/>
    <property type="match status" value="1"/>
</dbReference>
<proteinExistence type="inferred from homology"/>
<dbReference type="InterPro" id="IPR013762">
    <property type="entry name" value="Integrase-like_cat_sf"/>
</dbReference>
<dbReference type="InterPro" id="IPR025166">
    <property type="entry name" value="Integrase_DNA_bind_dom"/>
</dbReference>
<dbReference type="OrthoDB" id="9775880at2"/>
<feature type="domain" description="Tyr recombinase" evidence="4">
    <location>
        <begin position="251"/>
        <end position="396"/>
    </location>
</feature>
<dbReference type="EMBL" id="FOLD01000040">
    <property type="protein sequence ID" value="SFD84441.1"/>
    <property type="molecule type" value="Genomic_DNA"/>
</dbReference>
<name>A0A1I1VND4_9BURK</name>
<gene>
    <name evidence="6" type="ORF">SAMN05216204_14057</name>
</gene>
<dbReference type="InterPro" id="IPR011010">
    <property type="entry name" value="DNA_brk_join_enz"/>
</dbReference>
<dbReference type="GO" id="GO:0006310">
    <property type="term" value="P:DNA recombination"/>
    <property type="evidence" value="ECO:0007669"/>
    <property type="project" value="UniProtKB-KW"/>
</dbReference>
<dbReference type="RefSeq" id="WP_091876911.1">
    <property type="nucleotide sequence ID" value="NZ_FOLD01000040.1"/>
</dbReference>
<reference evidence="7" key="1">
    <citation type="submission" date="2016-10" db="EMBL/GenBank/DDBJ databases">
        <authorList>
            <person name="Varghese N."/>
            <person name="Submissions S."/>
        </authorList>
    </citation>
    <scope>NUCLEOTIDE SEQUENCE [LARGE SCALE GENOMIC DNA]</scope>
    <source>
        <strain evidence="7">CGMCC 1.12041</strain>
    </source>
</reference>
<evidence type="ECO:0000313" key="6">
    <source>
        <dbReference type="EMBL" id="SFD84441.1"/>
    </source>
</evidence>
<evidence type="ECO:0000256" key="3">
    <source>
        <dbReference type="ARBA" id="ARBA00023172"/>
    </source>
</evidence>
<comment type="similarity">
    <text evidence="1">Belongs to the 'phage' integrase family.</text>
</comment>
<dbReference type="InterPro" id="IPR002104">
    <property type="entry name" value="Integrase_catalytic"/>
</dbReference>
<keyword evidence="3" id="KW-0233">DNA recombination</keyword>
<dbReference type="PANTHER" id="PTHR30629">
    <property type="entry name" value="PROPHAGE INTEGRASE"/>
    <property type="match status" value="1"/>
</dbReference>
<sequence length="437" mass="50234">MQFDAKAAKLLEPGQHFTISECPGLRLEATTTTRSWTYRYKSPIDSKMRQVKIGTWPAMSAVKAQVEWEALRDLRAAGRDPATERRATREQERAAVNAAREAVARRASVRGLWKLYFEGHVLKNRKPKGIEETRRTIEKVLGEHPAFAEMDPPKVTRAVAFDILQAYVDTPVQAGRIRMELGAAWEYGHDAGRLDPEVPNWWRQLMRGKLRSKGRVREGERIGTSKRVLSAEEIGTLIPWLPNFSRLVEDVVTLYMWTCTRGSEIVEMEVNEITREKDGLWWTIPKAKTKNSWRDQAVDLRVPLVGRAEAIVRRRMEVVKAGYIFPSTGRSGHVEQKNISAMVWMHQPYSTTRPEYRRTRLPVSHWSVHDLRRTGRTQLTALGCDSDVAEAVIGHMPTGIKGVYDLHRYDNERRQWLTKLSEHYESLAKNEADRKTL</sequence>
<dbReference type="GO" id="GO:0015074">
    <property type="term" value="P:DNA integration"/>
    <property type="evidence" value="ECO:0007669"/>
    <property type="project" value="UniProtKB-KW"/>
</dbReference>
<evidence type="ECO:0000256" key="2">
    <source>
        <dbReference type="ARBA" id="ARBA00022908"/>
    </source>
</evidence>
<keyword evidence="7" id="KW-1185">Reference proteome</keyword>
<dbReference type="Proteomes" id="UP000198639">
    <property type="component" value="Unassembled WGS sequence"/>
</dbReference>
<evidence type="ECO:0000259" key="5">
    <source>
        <dbReference type="Pfam" id="PF13356"/>
    </source>
</evidence>
<evidence type="ECO:0000256" key="1">
    <source>
        <dbReference type="ARBA" id="ARBA00008857"/>
    </source>
</evidence>
<keyword evidence="2" id="KW-0229">DNA integration</keyword>
<dbReference type="Gene3D" id="3.30.160.390">
    <property type="entry name" value="Integrase, DNA-binding domain"/>
    <property type="match status" value="1"/>
</dbReference>
<dbReference type="STRING" id="1164594.SAMN05216204_14057"/>
<dbReference type="GO" id="GO:0003677">
    <property type="term" value="F:DNA binding"/>
    <property type="evidence" value="ECO:0007669"/>
    <property type="project" value="InterPro"/>
</dbReference>
<feature type="domain" description="Integrase DNA-binding" evidence="5">
    <location>
        <begin position="12"/>
        <end position="87"/>
    </location>
</feature>
<dbReference type="Gene3D" id="1.10.443.10">
    <property type="entry name" value="Intergrase catalytic core"/>
    <property type="match status" value="1"/>
</dbReference>
<evidence type="ECO:0000313" key="7">
    <source>
        <dbReference type="Proteomes" id="UP000198639"/>
    </source>
</evidence>
<evidence type="ECO:0000259" key="4">
    <source>
        <dbReference type="Pfam" id="PF00589"/>
    </source>
</evidence>
<accession>A0A1I1VND4</accession>
<protein>
    <submittedName>
        <fullName evidence="6">Phage integrase family protein</fullName>
    </submittedName>
</protein>
<dbReference type="Pfam" id="PF13356">
    <property type="entry name" value="Arm-DNA-bind_3"/>
    <property type="match status" value="1"/>
</dbReference>
<organism evidence="6 7">
    <name type="scientific">Massilia yuzhufengensis</name>
    <dbReference type="NCBI Taxonomy" id="1164594"/>
    <lineage>
        <taxon>Bacteria</taxon>
        <taxon>Pseudomonadati</taxon>
        <taxon>Pseudomonadota</taxon>
        <taxon>Betaproteobacteria</taxon>
        <taxon>Burkholderiales</taxon>
        <taxon>Oxalobacteraceae</taxon>
        <taxon>Telluria group</taxon>
        <taxon>Massilia</taxon>
    </lineage>
</organism>